<feature type="domain" description="Cyclin C-terminal" evidence="8">
    <location>
        <begin position="171"/>
        <end position="298"/>
    </location>
</feature>
<dbReference type="InterPro" id="IPR004367">
    <property type="entry name" value="Cyclin_C-dom"/>
</dbReference>
<dbReference type="Pfam" id="PF02984">
    <property type="entry name" value="Cyclin_C"/>
    <property type="match status" value="1"/>
</dbReference>
<evidence type="ECO:0000256" key="2">
    <source>
        <dbReference type="ARBA" id="ARBA00022618"/>
    </source>
</evidence>
<reference evidence="9 10" key="1">
    <citation type="submission" date="2024-11" db="EMBL/GenBank/DDBJ databases">
        <title>A near-complete genome assembly of Cinchona calisaya.</title>
        <authorList>
            <person name="Lian D.C."/>
            <person name="Zhao X.W."/>
            <person name="Wei L."/>
        </authorList>
    </citation>
    <scope>NUCLEOTIDE SEQUENCE [LARGE SCALE GENOMIC DNA]</scope>
    <source>
        <tissue evidence="9">Nenye</tissue>
    </source>
</reference>
<dbReference type="PROSITE" id="PS00292">
    <property type="entry name" value="CYCLINS"/>
    <property type="match status" value="1"/>
</dbReference>
<dbReference type="Proteomes" id="UP001630127">
    <property type="component" value="Unassembled WGS sequence"/>
</dbReference>
<dbReference type="GO" id="GO:0051301">
    <property type="term" value="P:cell division"/>
    <property type="evidence" value="ECO:0007669"/>
    <property type="project" value="UniProtKB-KW"/>
</dbReference>
<comment type="caution">
    <text evidence="9">The sequence shown here is derived from an EMBL/GenBank/DDBJ whole genome shotgun (WGS) entry which is preliminary data.</text>
</comment>
<feature type="domain" description="Cyclin-like" evidence="7">
    <location>
        <begin position="75"/>
        <end position="162"/>
    </location>
</feature>
<proteinExistence type="inferred from homology"/>
<accession>A0ABD3B6U0</accession>
<evidence type="ECO:0000256" key="4">
    <source>
        <dbReference type="ARBA" id="ARBA00023306"/>
    </source>
</evidence>
<keyword evidence="10" id="KW-1185">Reference proteome</keyword>
<gene>
    <name evidence="9" type="ORF">ACH5RR_002155</name>
</gene>
<protein>
    <recommendedName>
        <fullName evidence="11">B-like cyclin</fullName>
    </recommendedName>
</protein>
<keyword evidence="4" id="KW-0131">Cell cycle</keyword>
<keyword evidence="2" id="KW-0132">Cell division</keyword>
<evidence type="ECO:0000256" key="5">
    <source>
        <dbReference type="RuleBase" id="RU000383"/>
    </source>
</evidence>
<evidence type="ECO:0000259" key="8">
    <source>
        <dbReference type="SMART" id="SM01332"/>
    </source>
</evidence>
<comment type="similarity">
    <text evidence="1">Belongs to the cyclin family. Cyclin D subfamily.</text>
</comment>
<dbReference type="InterPro" id="IPR036915">
    <property type="entry name" value="Cyclin-like_sf"/>
</dbReference>
<evidence type="ECO:0000256" key="6">
    <source>
        <dbReference type="SAM" id="MobiDB-lite"/>
    </source>
</evidence>
<dbReference type="InterPro" id="IPR039361">
    <property type="entry name" value="Cyclin"/>
</dbReference>
<dbReference type="AlphaFoldDB" id="A0ABD3B6U0"/>
<evidence type="ECO:0000256" key="3">
    <source>
        <dbReference type="ARBA" id="ARBA00023127"/>
    </source>
</evidence>
<dbReference type="PANTHER" id="PTHR10177">
    <property type="entry name" value="CYCLINS"/>
    <property type="match status" value="1"/>
</dbReference>
<evidence type="ECO:0000313" key="10">
    <source>
        <dbReference type="Proteomes" id="UP001630127"/>
    </source>
</evidence>
<feature type="compositionally biased region" description="Basic and acidic residues" evidence="6">
    <location>
        <begin position="317"/>
        <end position="338"/>
    </location>
</feature>
<evidence type="ECO:0000259" key="7">
    <source>
        <dbReference type="SMART" id="SM00385"/>
    </source>
</evidence>
<dbReference type="InterPro" id="IPR006671">
    <property type="entry name" value="Cyclin_N"/>
</dbReference>
<organism evidence="9 10">
    <name type="scientific">Cinchona calisaya</name>
    <dbReference type="NCBI Taxonomy" id="153742"/>
    <lineage>
        <taxon>Eukaryota</taxon>
        <taxon>Viridiplantae</taxon>
        <taxon>Streptophyta</taxon>
        <taxon>Embryophyta</taxon>
        <taxon>Tracheophyta</taxon>
        <taxon>Spermatophyta</taxon>
        <taxon>Magnoliopsida</taxon>
        <taxon>eudicotyledons</taxon>
        <taxon>Gunneridae</taxon>
        <taxon>Pentapetalae</taxon>
        <taxon>asterids</taxon>
        <taxon>lamiids</taxon>
        <taxon>Gentianales</taxon>
        <taxon>Rubiaceae</taxon>
        <taxon>Cinchonoideae</taxon>
        <taxon>Cinchoneae</taxon>
        <taxon>Cinchona</taxon>
    </lineage>
</organism>
<dbReference type="EMBL" id="JBJUIK010000001">
    <property type="protein sequence ID" value="KAL3538789.1"/>
    <property type="molecule type" value="Genomic_DNA"/>
</dbReference>
<evidence type="ECO:0008006" key="11">
    <source>
        <dbReference type="Google" id="ProtNLM"/>
    </source>
</evidence>
<name>A0ABD3B6U0_9GENT</name>
<evidence type="ECO:0000256" key="1">
    <source>
        <dbReference type="ARBA" id="ARBA00009065"/>
    </source>
</evidence>
<dbReference type="FunFam" id="1.10.472.10:FF:000060">
    <property type="entry name" value="D6-type cyclin"/>
    <property type="match status" value="1"/>
</dbReference>
<keyword evidence="3 5" id="KW-0195">Cyclin</keyword>
<dbReference type="SMART" id="SM01332">
    <property type="entry name" value="Cyclin_C"/>
    <property type="match status" value="1"/>
</dbReference>
<dbReference type="Gene3D" id="1.10.472.10">
    <property type="entry name" value="Cyclin-like"/>
    <property type="match status" value="2"/>
</dbReference>
<dbReference type="SUPFAM" id="SSF47954">
    <property type="entry name" value="Cyclin-like"/>
    <property type="match status" value="1"/>
</dbReference>
<feature type="compositionally biased region" description="Low complexity" evidence="6">
    <location>
        <begin position="306"/>
        <end position="316"/>
    </location>
</feature>
<dbReference type="SMART" id="SM00385">
    <property type="entry name" value="CYCLIN"/>
    <property type="match status" value="1"/>
</dbReference>
<feature type="region of interest" description="Disordered" evidence="6">
    <location>
        <begin position="299"/>
        <end position="338"/>
    </location>
</feature>
<dbReference type="InterPro" id="IPR013763">
    <property type="entry name" value="Cyclin-like_dom"/>
</dbReference>
<dbReference type="FunFam" id="1.10.472.10:FF:000040">
    <property type="entry name" value="D6-type cyclin"/>
    <property type="match status" value="1"/>
</dbReference>
<dbReference type="CDD" id="cd20543">
    <property type="entry name" value="CYCLIN_AtCycD-like_rpt1"/>
    <property type="match status" value="1"/>
</dbReference>
<dbReference type="Pfam" id="PF00134">
    <property type="entry name" value="Cyclin_N"/>
    <property type="match status" value="1"/>
</dbReference>
<evidence type="ECO:0000313" key="9">
    <source>
        <dbReference type="EMBL" id="KAL3538789.1"/>
    </source>
</evidence>
<dbReference type="InterPro" id="IPR048258">
    <property type="entry name" value="Cyclins_cyclin-box"/>
</dbReference>
<sequence>MSDHSAAGSTPLYCDENTDEVIQSFPDTWISSPSDDDDSTIIITHLFDSESRYIHSPDSLRRLSLHLTSRQDSINWILKVHAHYHFKPVTALLSVNYFDRFLTSYSFSGSGWPYQLLSVACLSLAAKMEEPYVPLLLDLQILDPSHFFHPKTIQRMELWVMANLDWRLCSITPFDFFHYFISKLPFSRDDPFRILSTFSDLVLNTVRVVDFLRFSPSVIAAAAVITAAEENVEVLPDTFYQRVEKEMVRSCHQLMEEYLVDTCPLAGTTKVRSSSETIQAAPPSPVGVLDSAACVSCDTRSENPCSAAGSGNAGAAQEHEPERKRLRSSVDDVQELHR</sequence>